<accession>A0A8S5U5D9</accession>
<protein>
    <submittedName>
        <fullName evidence="1">Queuosine biosynthesis protein queC</fullName>
    </submittedName>
</protein>
<organism evidence="1">
    <name type="scientific">Siphoviridae sp. ctZD11</name>
    <dbReference type="NCBI Taxonomy" id="2825556"/>
    <lineage>
        <taxon>Viruses</taxon>
        <taxon>Duplodnaviria</taxon>
        <taxon>Heunggongvirae</taxon>
        <taxon>Uroviricota</taxon>
        <taxon>Caudoviricetes</taxon>
    </lineage>
</organism>
<reference evidence="1" key="1">
    <citation type="journal article" date="2021" name="Proc. Natl. Acad. Sci. U.S.A.">
        <title>A Catalog of Tens of Thousands of Viruses from Human Metagenomes Reveals Hidden Associations with Chronic Diseases.</title>
        <authorList>
            <person name="Tisza M.J."/>
            <person name="Buck C.B."/>
        </authorList>
    </citation>
    <scope>NUCLEOTIDE SEQUENCE</scope>
    <source>
        <strain evidence="1">CtZD11</strain>
    </source>
</reference>
<dbReference type="EMBL" id="BK016014">
    <property type="protein sequence ID" value="DAF89637.1"/>
    <property type="molecule type" value="Genomic_DNA"/>
</dbReference>
<name>A0A8S5U5D9_9CAUD</name>
<proteinExistence type="predicted"/>
<sequence length="190" mass="21583">MQREPNTEYVLSLSYGKDSLACLGAIEELGWPLDRIIHAEVWATDDIPADLPPMVSFKNHADEIIREWFGIEVEHLCATRNGEKLTYEKLFYHIPKRKEAKRTNGDWGGEAQRMAAHNRELVQTSQNRTFPVASPSQSGAGARNSKTGLILGFPIIKGNWCTSDLKRRVFHWPHCTRGKDKYCAVPRNCC</sequence>
<evidence type="ECO:0000313" key="1">
    <source>
        <dbReference type="EMBL" id="DAF89637.1"/>
    </source>
</evidence>